<evidence type="ECO:0000256" key="3">
    <source>
        <dbReference type="ARBA" id="ARBA00022722"/>
    </source>
</evidence>
<evidence type="ECO:0000313" key="12">
    <source>
        <dbReference type="EMBL" id="QHT97252.1"/>
    </source>
</evidence>
<evidence type="ECO:0000256" key="7">
    <source>
        <dbReference type="ARBA" id="ARBA00022801"/>
    </source>
</evidence>
<dbReference type="CDD" id="cd20074">
    <property type="entry name" value="XPF_nuclease_Mus81"/>
    <property type="match status" value="1"/>
</dbReference>
<keyword evidence="3" id="KW-0540">Nuclease</keyword>
<accession>A0A6C0IVY6</accession>
<feature type="domain" description="ERCC4" evidence="11">
    <location>
        <begin position="2"/>
        <end position="86"/>
    </location>
</feature>
<dbReference type="GO" id="GO:0046872">
    <property type="term" value="F:metal ion binding"/>
    <property type="evidence" value="ECO:0007669"/>
    <property type="project" value="UniProtKB-KW"/>
</dbReference>
<keyword evidence="10" id="KW-0234">DNA repair</keyword>
<dbReference type="PANTHER" id="PTHR13451">
    <property type="entry name" value="CLASS II CROSSOVER JUNCTION ENDONUCLEASE MUS81"/>
    <property type="match status" value="1"/>
</dbReference>
<keyword evidence="4" id="KW-0479">Metal-binding</keyword>
<dbReference type="GO" id="GO:0048476">
    <property type="term" value="C:Holliday junction resolvase complex"/>
    <property type="evidence" value="ECO:0007669"/>
    <property type="project" value="TreeGrafter"/>
</dbReference>
<evidence type="ECO:0000256" key="10">
    <source>
        <dbReference type="ARBA" id="ARBA00023204"/>
    </source>
</evidence>
<dbReference type="InterPro" id="IPR042530">
    <property type="entry name" value="EME1/EME2_C"/>
</dbReference>
<dbReference type="GO" id="GO:0000712">
    <property type="term" value="P:resolution of meiotic recombination intermediates"/>
    <property type="evidence" value="ECO:0007669"/>
    <property type="project" value="TreeGrafter"/>
</dbReference>
<organism evidence="12">
    <name type="scientific">viral metagenome</name>
    <dbReference type="NCBI Taxonomy" id="1070528"/>
    <lineage>
        <taxon>unclassified sequences</taxon>
        <taxon>metagenomes</taxon>
        <taxon>organismal metagenomes</taxon>
    </lineage>
</organism>
<proteinExistence type="inferred from homology"/>
<dbReference type="InterPro" id="IPR011335">
    <property type="entry name" value="Restrct_endonuc-II-like"/>
</dbReference>
<protein>
    <recommendedName>
        <fullName evidence="11">ERCC4 domain-containing protein</fullName>
    </recommendedName>
</protein>
<reference evidence="12" key="1">
    <citation type="journal article" date="2020" name="Nature">
        <title>Giant virus diversity and host interactions through global metagenomics.</title>
        <authorList>
            <person name="Schulz F."/>
            <person name="Roux S."/>
            <person name="Paez-Espino D."/>
            <person name="Jungbluth S."/>
            <person name="Walsh D.A."/>
            <person name="Denef V.J."/>
            <person name="McMahon K.D."/>
            <person name="Konstantinidis K.T."/>
            <person name="Eloe-Fadrosh E.A."/>
            <person name="Kyrpides N.C."/>
            <person name="Woyke T."/>
        </authorList>
    </citation>
    <scope>NUCLEOTIDE SEQUENCE</scope>
    <source>
        <strain evidence="12">GVMAG-M-3300025138-11</strain>
    </source>
</reference>
<evidence type="ECO:0000259" key="11">
    <source>
        <dbReference type="SMART" id="SM00891"/>
    </source>
</evidence>
<dbReference type="GO" id="GO:0006308">
    <property type="term" value="P:DNA catabolic process"/>
    <property type="evidence" value="ECO:0007669"/>
    <property type="project" value="InterPro"/>
</dbReference>
<dbReference type="GO" id="GO:0005634">
    <property type="term" value="C:nucleus"/>
    <property type="evidence" value="ECO:0007669"/>
    <property type="project" value="TreeGrafter"/>
</dbReference>
<name>A0A6C0IVY6_9ZZZZ</name>
<dbReference type="GO" id="GO:0031573">
    <property type="term" value="P:mitotic intra-S DNA damage checkpoint signaling"/>
    <property type="evidence" value="ECO:0007669"/>
    <property type="project" value="TreeGrafter"/>
</dbReference>
<dbReference type="EMBL" id="MN740274">
    <property type="protein sequence ID" value="QHT97252.1"/>
    <property type="molecule type" value="Genomic_DNA"/>
</dbReference>
<comment type="cofactor">
    <cofactor evidence="1">
        <name>Mg(2+)</name>
        <dbReference type="ChEBI" id="CHEBI:18420"/>
    </cofactor>
</comment>
<dbReference type="InterPro" id="IPR006166">
    <property type="entry name" value="ERCC4_domain"/>
</dbReference>
<evidence type="ECO:0000256" key="1">
    <source>
        <dbReference type="ARBA" id="ARBA00001946"/>
    </source>
</evidence>
<keyword evidence="7" id="KW-0378">Hydrolase</keyword>
<dbReference type="InterPro" id="IPR033309">
    <property type="entry name" value="Mus81"/>
</dbReference>
<sequence>MEFIIDNRETLKDYYKEKKLAYIKYENLDLGDYIFKSNQEIILVIERKTIEDLAASIKDGRHREQKKRLLDNYPKEKILYLIEGDLTKNNKSCLYNKVNKYTVYSSIINTLLRDDLKVFNTKTSQETIDFFSNLCKKIEKGTEFLKNNTNYKDELSKNINIKKKENITPELVYRTQLSIIPNISLKTADVIIAKFPTFKILINKLENLESVERITLIKNLKYETGKGKFRKLGIKIGENIEKFLFN</sequence>
<dbReference type="GO" id="GO:0000727">
    <property type="term" value="P:double-strand break repair via break-induced replication"/>
    <property type="evidence" value="ECO:0007669"/>
    <property type="project" value="TreeGrafter"/>
</dbReference>
<evidence type="ECO:0000256" key="8">
    <source>
        <dbReference type="ARBA" id="ARBA00022842"/>
    </source>
</evidence>
<evidence type="ECO:0000256" key="4">
    <source>
        <dbReference type="ARBA" id="ARBA00022723"/>
    </source>
</evidence>
<keyword evidence="8" id="KW-0460">Magnesium</keyword>
<evidence type="ECO:0000256" key="9">
    <source>
        <dbReference type="ARBA" id="ARBA00023172"/>
    </source>
</evidence>
<dbReference type="Gene3D" id="1.10.150.670">
    <property type="entry name" value="Crossover junction endonuclease EME1, DNA-binding domain"/>
    <property type="match status" value="1"/>
</dbReference>
<evidence type="ECO:0000256" key="6">
    <source>
        <dbReference type="ARBA" id="ARBA00022763"/>
    </source>
</evidence>
<evidence type="ECO:0000256" key="2">
    <source>
        <dbReference type="ARBA" id="ARBA00010015"/>
    </source>
</evidence>
<dbReference type="GO" id="GO:0003677">
    <property type="term" value="F:DNA binding"/>
    <property type="evidence" value="ECO:0007669"/>
    <property type="project" value="InterPro"/>
</dbReference>
<dbReference type="Gene3D" id="3.40.50.10130">
    <property type="match status" value="1"/>
</dbReference>
<dbReference type="SUPFAM" id="SSF52980">
    <property type="entry name" value="Restriction endonuclease-like"/>
    <property type="match status" value="1"/>
</dbReference>
<comment type="similarity">
    <text evidence="2">Belongs to the XPF family.</text>
</comment>
<keyword evidence="9" id="KW-0233">DNA recombination</keyword>
<keyword evidence="5" id="KW-0255">Endonuclease</keyword>
<dbReference type="GO" id="GO:0048257">
    <property type="term" value="F:3'-flap endonuclease activity"/>
    <property type="evidence" value="ECO:0007669"/>
    <property type="project" value="TreeGrafter"/>
</dbReference>
<evidence type="ECO:0000256" key="5">
    <source>
        <dbReference type="ARBA" id="ARBA00022759"/>
    </source>
</evidence>
<keyword evidence="6" id="KW-0227">DNA damage</keyword>
<dbReference type="PANTHER" id="PTHR13451:SF0">
    <property type="entry name" value="CROSSOVER JUNCTION ENDONUCLEASE MUS81"/>
    <property type="match status" value="1"/>
</dbReference>
<dbReference type="GO" id="GO:0008821">
    <property type="term" value="F:crossover junction DNA endonuclease activity"/>
    <property type="evidence" value="ECO:0007669"/>
    <property type="project" value="InterPro"/>
</dbReference>
<dbReference type="SMART" id="SM00891">
    <property type="entry name" value="ERCC4"/>
    <property type="match status" value="1"/>
</dbReference>
<dbReference type="Pfam" id="PF02732">
    <property type="entry name" value="ERCC4"/>
    <property type="match status" value="1"/>
</dbReference>
<dbReference type="AlphaFoldDB" id="A0A6C0IVY6"/>
<dbReference type="InterPro" id="IPR047416">
    <property type="entry name" value="XPF_nuclease_Mus81"/>
</dbReference>